<evidence type="ECO:0000313" key="4">
    <source>
        <dbReference type="EMBL" id="KAJ5449974.1"/>
    </source>
</evidence>
<accession>A0AAD6C4P2</accession>
<evidence type="ECO:0000259" key="3">
    <source>
        <dbReference type="PROSITE" id="PS51186"/>
    </source>
</evidence>
<keyword evidence="2" id="KW-0012">Acyltransferase</keyword>
<protein>
    <recommendedName>
        <fullName evidence="3">N-acetyltransferase domain-containing protein</fullName>
    </recommendedName>
</protein>
<dbReference type="SUPFAM" id="SSF55729">
    <property type="entry name" value="Acyl-CoA N-acyltransferases (Nat)"/>
    <property type="match status" value="1"/>
</dbReference>
<dbReference type="CDD" id="cd04301">
    <property type="entry name" value="NAT_SF"/>
    <property type="match status" value="1"/>
</dbReference>
<dbReference type="PANTHER" id="PTHR43877">
    <property type="entry name" value="AMINOALKYLPHOSPHONATE N-ACETYLTRANSFERASE-RELATED-RELATED"/>
    <property type="match status" value="1"/>
</dbReference>
<sequence>MFELPRITRDDLSITKATEEDVPIIQSMVEAAYTKYINRIGKRPAPMDEDYHQAIYTHTILVLRGGENQVVGAIVLELNPSSDSMKVNNLVVHPAAQGHGYGRVLMDCAEDLARSQDYQALTLYTNVMMYENLGLYLKLGFFETERKHEDGFDRVYFRKNFY</sequence>
<evidence type="ECO:0000313" key="5">
    <source>
        <dbReference type="Proteomes" id="UP001213681"/>
    </source>
</evidence>
<dbReference type="PROSITE" id="PS51186">
    <property type="entry name" value="GNAT"/>
    <property type="match status" value="1"/>
</dbReference>
<reference evidence="4" key="2">
    <citation type="journal article" date="2023" name="IMA Fungus">
        <title>Comparative genomic study of the Penicillium genus elucidates a diverse pangenome and 15 lateral gene transfer events.</title>
        <authorList>
            <person name="Petersen C."/>
            <person name="Sorensen T."/>
            <person name="Nielsen M.R."/>
            <person name="Sondergaard T.E."/>
            <person name="Sorensen J.L."/>
            <person name="Fitzpatrick D.A."/>
            <person name="Frisvad J.C."/>
            <person name="Nielsen K.L."/>
        </authorList>
    </citation>
    <scope>NUCLEOTIDE SEQUENCE</scope>
    <source>
        <strain evidence="4">IBT 16125</strain>
    </source>
</reference>
<dbReference type="PANTHER" id="PTHR43877:SF2">
    <property type="entry name" value="AMINOALKYLPHOSPHONATE N-ACETYLTRANSFERASE-RELATED"/>
    <property type="match status" value="1"/>
</dbReference>
<dbReference type="InterPro" id="IPR016181">
    <property type="entry name" value="Acyl_CoA_acyltransferase"/>
</dbReference>
<keyword evidence="1" id="KW-0808">Transferase</keyword>
<dbReference type="GO" id="GO:0016747">
    <property type="term" value="F:acyltransferase activity, transferring groups other than amino-acyl groups"/>
    <property type="evidence" value="ECO:0007669"/>
    <property type="project" value="InterPro"/>
</dbReference>
<dbReference type="Proteomes" id="UP001213681">
    <property type="component" value="Unassembled WGS sequence"/>
</dbReference>
<dbReference type="AlphaFoldDB" id="A0AAD6C4P2"/>
<dbReference type="EMBL" id="JAPVEA010000006">
    <property type="protein sequence ID" value="KAJ5449974.1"/>
    <property type="molecule type" value="Genomic_DNA"/>
</dbReference>
<dbReference type="RefSeq" id="XP_056765509.1">
    <property type="nucleotide sequence ID" value="XM_056909805.1"/>
</dbReference>
<evidence type="ECO:0000256" key="1">
    <source>
        <dbReference type="ARBA" id="ARBA00022679"/>
    </source>
</evidence>
<feature type="domain" description="N-acetyltransferase" evidence="3">
    <location>
        <begin position="12"/>
        <end position="162"/>
    </location>
</feature>
<dbReference type="GeneID" id="81600048"/>
<dbReference type="Gene3D" id="3.40.630.30">
    <property type="match status" value="1"/>
</dbReference>
<dbReference type="Pfam" id="PF00583">
    <property type="entry name" value="Acetyltransf_1"/>
    <property type="match status" value="1"/>
</dbReference>
<comment type="caution">
    <text evidence="4">The sequence shown here is derived from an EMBL/GenBank/DDBJ whole genome shotgun (WGS) entry which is preliminary data.</text>
</comment>
<evidence type="ECO:0000256" key="2">
    <source>
        <dbReference type="ARBA" id="ARBA00023315"/>
    </source>
</evidence>
<name>A0AAD6C4P2_9EURO</name>
<organism evidence="4 5">
    <name type="scientific">Penicillium daleae</name>
    <dbReference type="NCBI Taxonomy" id="63821"/>
    <lineage>
        <taxon>Eukaryota</taxon>
        <taxon>Fungi</taxon>
        <taxon>Dikarya</taxon>
        <taxon>Ascomycota</taxon>
        <taxon>Pezizomycotina</taxon>
        <taxon>Eurotiomycetes</taxon>
        <taxon>Eurotiomycetidae</taxon>
        <taxon>Eurotiales</taxon>
        <taxon>Aspergillaceae</taxon>
        <taxon>Penicillium</taxon>
    </lineage>
</organism>
<proteinExistence type="predicted"/>
<dbReference type="InterPro" id="IPR000182">
    <property type="entry name" value="GNAT_dom"/>
</dbReference>
<reference evidence="4" key="1">
    <citation type="submission" date="2022-12" db="EMBL/GenBank/DDBJ databases">
        <authorList>
            <person name="Petersen C."/>
        </authorList>
    </citation>
    <scope>NUCLEOTIDE SEQUENCE</scope>
    <source>
        <strain evidence="4">IBT 16125</strain>
    </source>
</reference>
<gene>
    <name evidence="4" type="ORF">N7458_006423</name>
</gene>
<keyword evidence="5" id="KW-1185">Reference proteome</keyword>
<dbReference type="InterPro" id="IPR050832">
    <property type="entry name" value="Bact_Acetyltransf"/>
</dbReference>